<proteinExistence type="predicted"/>
<name>A0ABP7XBP6_9ACTN</name>
<gene>
    <name evidence="1" type="ORF">GCM10022215_06050</name>
</gene>
<protein>
    <submittedName>
        <fullName evidence="1">Uncharacterized protein</fullName>
    </submittedName>
</protein>
<sequence>MPDEIEDLLHRRTDLSTFLVHLTRDTKKHGARDNLLSLLEDRTIRARSALGMAADLDDYLRDTRATQRVVCFSETPLEHSWMMVRDIRGRTQKFKPYGLVFSKSYARRVGCNPVWYLDITVGHDWLTVPVNKLVAEAKKVSRSRIGRLKGDLLAEEHIFRLTPFIEQMGNPSGTRKEFWWEREWRHVGDFAFRPRKVVAVLAPEAEHEDLADEIEAIDHDWEKRRVPLLDPGWGLERMISALAHIDPDDAGPWPA</sequence>
<dbReference type="Pfam" id="PF10899">
    <property type="entry name" value="AbiGi"/>
    <property type="match status" value="1"/>
</dbReference>
<comment type="caution">
    <text evidence="1">The sequence shown here is derived from an EMBL/GenBank/DDBJ whole genome shotgun (WGS) entry which is preliminary data.</text>
</comment>
<dbReference type="InterPro" id="IPR021223">
    <property type="entry name" value="AbiGi"/>
</dbReference>
<dbReference type="Proteomes" id="UP001501495">
    <property type="component" value="Unassembled WGS sequence"/>
</dbReference>
<evidence type="ECO:0000313" key="1">
    <source>
        <dbReference type="EMBL" id="GAA4110713.1"/>
    </source>
</evidence>
<evidence type="ECO:0000313" key="2">
    <source>
        <dbReference type="Proteomes" id="UP001501495"/>
    </source>
</evidence>
<dbReference type="EMBL" id="BAAAZH010000005">
    <property type="protein sequence ID" value="GAA4110713.1"/>
    <property type="molecule type" value="Genomic_DNA"/>
</dbReference>
<reference evidence="2" key="1">
    <citation type="journal article" date="2019" name="Int. J. Syst. Evol. Microbiol.">
        <title>The Global Catalogue of Microorganisms (GCM) 10K type strain sequencing project: providing services to taxonomists for standard genome sequencing and annotation.</title>
        <authorList>
            <consortium name="The Broad Institute Genomics Platform"/>
            <consortium name="The Broad Institute Genome Sequencing Center for Infectious Disease"/>
            <person name="Wu L."/>
            <person name="Ma J."/>
        </authorList>
    </citation>
    <scope>NUCLEOTIDE SEQUENCE [LARGE SCALE GENOMIC DNA]</scope>
    <source>
        <strain evidence="2">JCM 16703</strain>
    </source>
</reference>
<keyword evidence="2" id="KW-1185">Reference proteome</keyword>
<accession>A0ABP7XBP6</accession>
<organism evidence="1 2">
    <name type="scientific">Nocardioides fonticola</name>
    <dbReference type="NCBI Taxonomy" id="450363"/>
    <lineage>
        <taxon>Bacteria</taxon>
        <taxon>Bacillati</taxon>
        <taxon>Actinomycetota</taxon>
        <taxon>Actinomycetes</taxon>
        <taxon>Propionibacteriales</taxon>
        <taxon>Nocardioidaceae</taxon>
        <taxon>Nocardioides</taxon>
    </lineage>
</organism>